<evidence type="ECO:0008006" key="3">
    <source>
        <dbReference type="Google" id="ProtNLM"/>
    </source>
</evidence>
<gene>
    <name evidence="1" type="ORF">NOF55_20070</name>
</gene>
<accession>A0AAE3N1T4</accession>
<dbReference type="RefSeq" id="WP_306412896.1">
    <property type="nucleotide sequence ID" value="NZ_JANFPI010000007.1"/>
</dbReference>
<evidence type="ECO:0000313" key="1">
    <source>
        <dbReference type="EMBL" id="MCX8999408.1"/>
    </source>
</evidence>
<dbReference type="AlphaFoldDB" id="A0AAE3N1T4"/>
<proteinExistence type="predicted"/>
<dbReference type="Proteomes" id="UP001208771">
    <property type="component" value="Unassembled WGS sequence"/>
</dbReference>
<evidence type="ECO:0000313" key="2">
    <source>
        <dbReference type="Proteomes" id="UP001208771"/>
    </source>
</evidence>
<reference evidence="1" key="1">
    <citation type="submission" date="2022-07" db="EMBL/GenBank/DDBJ databases">
        <title>Ectorhizobium quercum gen.nov., sp. nov.</title>
        <authorList>
            <person name="Ma T."/>
            <person name="Li Y."/>
        </authorList>
    </citation>
    <scope>NUCLEOTIDE SEQUENCE</scope>
    <source>
        <strain evidence="1">BDR2-2</strain>
    </source>
</reference>
<organism evidence="1 2">
    <name type="scientific">Ectorhizobium quercum</name>
    <dbReference type="NCBI Taxonomy" id="2965071"/>
    <lineage>
        <taxon>Bacteria</taxon>
        <taxon>Pseudomonadati</taxon>
        <taxon>Pseudomonadota</taxon>
        <taxon>Alphaproteobacteria</taxon>
        <taxon>Hyphomicrobiales</taxon>
        <taxon>Rhizobiaceae</taxon>
        <taxon>Ectorhizobium</taxon>
    </lineage>
</organism>
<comment type="caution">
    <text evidence="1">The sequence shown here is derived from an EMBL/GenBank/DDBJ whole genome shotgun (WGS) entry which is preliminary data.</text>
</comment>
<dbReference type="EMBL" id="JANFPI010000007">
    <property type="protein sequence ID" value="MCX8999408.1"/>
    <property type="molecule type" value="Genomic_DNA"/>
</dbReference>
<name>A0AAE3N1T4_9HYPH</name>
<sequence>MSGGFSNLLARGTSGVVGKARAIKQWTRVLLALPEDAVVSVNELACHLPGCPPKETVVLVMRDGETTQVSIHKAMLDLAEDDIADAFSAIGRPQGSYAAGRFGGPGTG</sequence>
<protein>
    <recommendedName>
        <fullName evidence="3">Nitrate reductase</fullName>
    </recommendedName>
</protein>
<keyword evidence="2" id="KW-1185">Reference proteome</keyword>